<keyword evidence="1" id="KW-0732">Signal</keyword>
<dbReference type="EMBL" id="JABULH010000002">
    <property type="protein sequence ID" value="NTS65133.1"/>
    <property type="molecule type" value="Genomic_DNA"/>
</dbReference>
<evidence type="ECO:0000256" key="1">
    <source>
        <dbReference type="SAM" id="SignalP"/>
    </source>
</evidence>
<keyword evidence="3" id="KW-1185">Reference proteome</keyword>
<gene>
    <name evidence="2" type="ORF">HRV97_08150</name>
</gene>
<proteinExistence type="predicted"/>
<feature type="chain" id="PRO_5046325647" evidence="1">
    <location>
        <begin position="23"/>
        <end position="96"/>
    </location>
</feature>
<feature type="signal peptide" evidence="1">
    <location>
        <begin position="1"/>
        <end position="22"/>
    </location>
</feature>
<evidence type="ECO:0000313" key="3">
    <source>
        <dbReference type="Proteomes" id="UP000621447"/>
    </source>
</evidence>
<comment type="caution">
    <text evidence="2">The sequence shown here is derived from an EMBL/GenBank/DDBJ whole genome shotgun (WGS) entry which is preliminary data.</text>
</comment>
<accession>A0ABX2JF43</accession>
<sequence>MRQIKFIAAAAAAALISTVGIAAEPAEQSFTHEGHTYVYTQTARDNGKTLIEGHEVGSREKFRLLVDGDRVRGTSNGYPVSFRAKGSVIASAAAAN</sequence>
<reference evidence="2 3" key="1">
    <citation type="submission" date="2020-06" db="EMBL/GenBank/DDBJ databases">
        <title>Sphingomonas hominis sp. nov., a member of the Sphingomonas, isolated from the hair of a 22-year-old girl.</title>
        <authorList>
            <person name="Zhang D.-F."/>
            <person name="Cui X.-W."/>
        </authorList>
    </citation>
    <scope>NUCLEOTIDE SEQUENCE [LARGE SCALE GENOMIC DNA]</scope>
    <source>
        <strain evidence="2 3">HHU CXW</strain>
    </source>
</reference>
<protein>
    <submittedName>
        <fullName evidence="2">Uncharacterized protein</fullName>
    </submittedName>
</protein>
<evidence type="ECO:0000313" key="2">
    <source>
        <dbReference type="EMBL" id="NTS65133.1"/>
    </source>
</evidence>
<organism evidence="2 3">
    <name type="scientific">Sphingomonas hominis</name>
    <dbReference type="NCBI Taxonomy" id="2741495"/>
    <lineage>
        <taxon>Bacteria</taxon>
        <taxon>Pseudomonadati</taxon>
        <taxon>Pseudomonadota</taxon>
        <taxon>Alphaproteobacteria</taxon>
        <taxon>Sphingomonadales</taxon>
        <taxon>Sphingomonadaceae</taxon>
        <taxon>Sphingomonas</taxon>
    </lineage>
</organism>
<name>A0ABX2JF43_9SPHN</name>
<dbReference type="RefSeq" id="WP_174193708.1">
    <property type="nucleotide sequence ID" value="NZ_JABULH010000002.1"/>
</dbReference>
<dbReference type="Proteomes" id="UP000621447">
    <property type="component" value="Unassembled WGS sequence"/>
</dbReference>